<feature type="coiled-coil region" evidence="5">
    <location>
        <begin position="32"/>
        <end position="98"/>
    </location>
</feature>
<feature type="region of interest" description="Disordered" evidence="6">
    <location>
        <begin position="105"/>
        <end position="148"/>
    </location>
</feature>
<accession>A0A7I8J3N2</accession>
<feature type="domain" description="GTD-binding" evidence="7">
    <location>
        <begin position="1"/>
        <end position="89"/>
    </location>
</feature>
<dbReference type="EMBL" id="LR743596">
    <property type="protein sequence ID" value="CAA2625488.1"/>
    <property type="molecule type" value="Genomic_DNA"/>
</dbReference>
<protein>
    <recommendedName>
        <fullName evidence="7">GTD-binding domain-containing protein</fullName>
    </recommendedName>
</protein>
<dbReference type="EMBL" id="CACRZD030000009">
    <property type="protein sequence ID" value="CAA6664858.1"/>
    <property type="molecule type" value="Genomic_DNA"/>
</dbReference>
<sequence length="274" mass="30796">MAERRALSALYWELEEERNASAIAANQTMAMITRLQEEKAAVQMEALQYQRMMEEQSEFDQEALQMLNEILIKREKEKRELEKELDLLRKKVALCESKERRRLKRAEVNAKRKASSSSSSTEDRDDRSVDNGGTVTTSLASAGESPADLEEERLAIIDQLKSLAENSSENEEGDEGEFCSSRISGSLEGYEGCPRTMLGWRAKSLLPLFDAAAMESGANFSQGSDLRPGHEQTKHAILENAQAGSWTLGSCSTASSCLWILERWLRRRLDQGRP</sequence>
<dbReference type="GO" id="GO:0080115">
    <property type="term" value="F:myosin XI tail binding"/>
    <property type="evidence" value="ECO:0007669"/>
    <property type="project" value="UniProtKB-ARBA"/>
</dbReference>
<name>A0A7I8J3N2_SPIIN</name>
<keyword evidence="3" id="KW-1133">Transmembrane helix</keyword>
<evidence type="ECO:0000259" key="7">
    <source>
        <dbReference type="PROSITE" id="PS51775"/>
    </source>
</evidence>
<evidence type="ECO:0000256" key="1">
    <source>
        <dbReference type="ARBA" id="ARBA00004167"/>
    </source>
</evidence>
<dbReference type="InterPro" id="IPR007656">
    <property type="entry name" value="GTD-bd"/>
</dbReference>
<keyword evidence="9" id="KW-1185">Reference proteome</keyword>
<reference evidence="8 9" key="1">
    <citation type="submission" date="2019-12" db="EMBL/GenBank/DDBJ databases">
        <authorList>
            <person name="Scholz U."/>
            <person name="Mascher M."/>
            <person name="Fiebig A."/>
        </authorList>
    </citation>
    <scope>NUCLEOTIDE SEQUENCE</scope>
</reference>
<evidence type="ECO:0000313" key="8">
    <source>
        <dbReference type="EMBL" id="CAA2625488.1"/>
    </source>
</evidence>
<evidence type="ECO:0000313" key="9">
    <source>
        <dbReference type="Proteomes" id="UP001189122"/>
    </source>
</evidence>
<organism evidence="8">
    <name type="scientific">Spirodela intermedia</name>
    <name type="common">Intermediate duckweed</name>
    <dbReference type="NCBI Taxonomy" id="51605"/>
    <lineage>
        <taxon>Eukaryota</taxon>
        <taxon>Viridiplantae</taxon>
        <taxon>Streptophyta</taxon>
        <taxon>Embryophyta</taxon>
        <taxon>Tracheophyta</taxon>
        <taxon>Spermatophyta</taxon>
        <taxon>Magnoliopsida</taxon>
        <taxon>Liliopsida</taxon>
        <taxon>Araceae</taxon>
        <taxon>Lemnoideae</taxon>
        <taxon>Spirodela</taxon>
    </lineage>
</organism>
<comment type="subcellular location">
    <subcellularLocation>
        <location evidence="1">Membrane</location>
        <topology evidence="1">Single-pass membrane protein</topology>
    </subcellularLocation>
</comment>
<gene>
    <name evidence="8" type="ORF">SI7747_09011247</name>
</gene>
<dbReference type="PANTHER" id="PTHR31448:SF3">
    <property type="entry name" value="MYOSIN-BINDING PROTEIN 2"/>
    <property type="match status" value="1"/>
</dbReference>
<keyword evidence="5" id="KW-0175">Coiled coil</keyword>
<dbReference type="PANTHER" id="PTHR31448">
    <property type="entry name" value="MYOSIN-BINDING PROTEIN 2"/>
    <property type="match status" value="1"/>
</dbReference>
<feature type="compositionally biased region" description="Polar residues" evidence="6">
    <location>
        <begin position="131"/>
        <end position="140"/>
    </location>
</feature>
<dbReference type="Pfam" id="PF04576">
    <property type="entry name" value="Zein-binding"/>
    <property type="match status" value="1"/>
</dbReference>
<evidence type="ECO:0000256" key="4">
    <source>
        <dbReference type="ARBA" id="ARBA00023136"/>
    </source>
</evidence>
<evidence type="ECO:0000256" key="3">
    <source>
        <dbReference type="ARBA" id="ARBA00022989"/>
    </source>
</evidence>
<dbReference type="GO" id="GO:0016020">
    <property type="term" value="C:membrane"/>
    <property type="evidence" value="ECO:0007669"/>
    <property type="project" value="UniProtKB-SubCell"/>
</dbReference>
<dbReference type="AlphaFoldDB" id="A0A7I8J3N2"/>
<dbReference type="PROSITE" id="PS51775">
    <property type="entry name" value="GTD_BINDING"/>
    <property type="match status" value="1"/>
</dbReference>
<evidence type="ECO:0000256" key="2">
    <source>
        <dbReference type="ARBA" id="ARBA00022692"/>
    </source>
</evidence>
<keyword evidence="4" id="KW-0472">Membrane</keyword>
<proteinExistence type="predicted"/>
<dbReference type="InterPro" id="IPR039306">
    <property type="entry name" value="MYOB"/>
</dbReference>
<keyword evidence="2" id="KW-0812">Transmembrane</keyword>
<dbReference type="Proteomes" id="UP001189122">
    <property type="component" value="Unassembled WGS sequence"/>
</dbReference>
<evidence type="ECO:0000256" key="5">
    <source>
        <dbReference type="SAM" id="Coils"/>
    </source>
</evidence>
<evidence type="ECO:0000256" key="6">
    <source>
        <dbReference type="SAM" id="MobiDB-lite"/>
    </source>
</evidence>